<keyword evidence="1" id="KW-0812">Transmembrane</keyword>
<name>A0A3M7QJX1_BRAPC</name>
<evidence type="ECO:0000313" key="3">
    <source>
        <dbReference type="EMBL" id="RNA11258.1"/>
    </source>
</evidence>
<keyword evidence="4" id="KW-1185">Reference proteome</keyword>
<sequence length="308" mass="34466">MRLVLLMVIILKCLISIRKTQTEGIQNVEINSSSEILMTTTPNVSSYPFASAGILSTSSPTPDHQASYFILECDLNQNSTCPLVFNNSNFLNLSKLVYLNNSILGSFKSIYLPTKNEKKCLTQFNFENEIYNQCVNINNSLQCRTTSDDIDQCSESNFILASFSSSLGASVLIKLKIPNLNLINISFNSLIYSDFGEIDGQFIKASIKLSVFFDSDFIEVGNVTSPEYIKNTTLWDQVEFSTSLSMNQGELIIKVDFERNDSNENMVYLAFDNLKIMAFSCINTNNKLLLILSVVVPSFFIAGFISVM</sequence>
<feature type="transmembrane region" description="Helical" evidence="1">
    <location>
        <begin position="288"/>
        <end position="307"/>
    </location>
</feature>
<comment type="caution">
    <text evidence="3">The sequence shown here is derived from an EMBL/GenBank/DDBJ whole genome shotgun (WGS) entry which is preliminary data.</text>
</comment>
<dbReference type="AlphaFoldDB" id="A0A3M7QJX1"/>
<evidence type="ECO:0000256" key="2">
    <source>
        <dbReference type="SAM" id="SignalP"/>
    </source>
</evidence>
<feature type="chain" id="PRO_5018205262" evidence="2">
    <location>
        <begin position="23"/>
        <end position="308"/>
    </location>
</feature>
<accession>A0A3M7QJX1</accession>
<gene>
    <name evidence="3" type="ORF">BpHYR1_005918</name>
</gene>
<keyword evidence="1" id="KW-0472">Membrane</keyword>
<feature type="signal peptide" evidence="2">
    <location>
        <begin position="1"/>
        <end position="22"/>
    </location>
</feature>
<reference evidence="3 4" key="1">
    <citation type="journal article" date="2018" name="Sci. Rep.">
        <title>Genomic signatures of local adaptation to the degree of environmental predictability in rotifers.</title>
        <authorList>
            <person name="Franch-Gras L."/>
            <person name="Hahn C."/>
            <person name="Garcia-Roger E.M."/>
            <person name="Carmona M.J."/>
            <person name="Serra M."/>
            <person name="Gomez A."/>
        </authorList>
    </citation>
    <scope>NUCLEOTIDE SEQUENCE [LARGE SCALE GENOMIC DNA]</scope>
    <source>
        <strain evidence="3">HYR1</strain>
    </source>
</reference>
<keyword evidence="2" id="KW-0732">Signal</keyword>
<dbReference type="EMBL" id="REGN01006003">
    <property type="protein sequence ID" value="RNA11258.1"/>
    <property type="molecule type" value="Genomic_DNA"/>
</dbReference>
<keyword evidence="1" id="KW-1133">Transmembrane helix</keyword>
<organism evidence="3 4">
    <name type="scientific">Brachionus plicatilis</name>
    <name type="common">Marine rotifer</name>
    <name type="synonym">Brachionus muelleri</name>
    <dbReference type="NCBI Taxonomy" id="10195"/>
    <lineage>
        <taxon>Eukaryota</taxon>
        <taxon>Metazoa</taxon>
        <taxon>Spiralia</taxon>
        <taxon>Gnathifera</taxon>
        <taxon>Rotifera</taxon>
        <taxon>Eurotatoria</taxon>
        <taxon>Monogononta</taxon>
        <taxon>Pseudotrocha</taxon>
        <taxon>Ploima</taxon>
        <taxon>Brachionidae</taxon>
        <taxon>Brachionus</taxon>
    </lineage>
</organism>
<protein>
    <submittedName>
        <fullName evidence="3">Uncharacterized protein</fullName>
    </submittedName>
</protein>
<dbReference type="Proteomes" id="UP000276133">
    <property type="component" value="Unassembled WGS sequence"/>
</dbReference>
<proteinExistence type="predicted"/>
<feature type="non-terminal residue" evidence="3">
    <location>
        <position position="308"/>
    </location>
</feature>
<evidence type="ECO:0000256" key="1">
    <source>
        <dbReference type="SAM" id="Phobius"/>
    </source>
</evidence>
<evidence type="ECO:0000313" key="4">
    <source>
        <dbReference type="Proteomes" id="UP000276133"/>
    </source>
</evidence>